<evidence type="ECO:0000256" key="6">
    <source>
        <dbReference type="ARBA" id="ARBA00022741"/>
    </source>
</evidence>
<comment type="catalytic activity">
    <reaction evidence="11">
        <text>L-seryl-[protein] + ATP = O-phospho-L-seryl-[protein] + ADP + H(+)</text>
        <dbReference type="Rhea" id="RHEA:17989"/>
        <dbReference type="Rhea" id="RHEA-COMP:9863"/>
        <dbReference type="Rhea" id="RHEA-COMP:11604"/>
        <dbReference type="ChEBI" id="CHEBI:15378"/>
        <dbReference type="ChEBI" id="CHEBI:29999"/>
        <dbReference type="ChEBI" id="CHEBI:30616"/>
        <dbReference type="ChEBI" id="CHEBI:83421"/>
        <dbReference type="ChEBI" id="CHEBI:456216"/>
        <dbReference type="EC" id="2.7.11.1"/>
    </reaction>
</comment>
<evidence type="ECO:0000256" key="9">
    <source>
        <dbReference type="ARBA" id="ARBA00023134"/>
    </source>
</evidence>
<keyword evidence="15" id="KW-1185">Reference proteome</keyword>
<keyword evidence="7" id="KW-0418">Kinase</keyword>
<evidence type="ECO:0000256" key="11">
    <source>
        <dbReference type="ARBA" id="ARBA00048679"/>
    </source>
</evidence>
<dbReference type="PANTHER" id="PTHR48051:SF54">
    <property type="entry name" value="LEUCINE-RICH REPEAT-CONTAINING PROTEIN"/>
    <property type="match status" value="1"/>
</dbReference>
<evidence type="ECO:0000256" key="1">
    <source>
        <dbReference type="ARBA" id="ARBA00012513"/>
    </source>
</evidence>
<dbReference type="AlphaFoldDB" id="A0A6M0RY31"/>
<evidence type="ECO:0000313" key="14">
    <source>
        <dbReference type="EMBL" id="NEZ60803.1"/>
    </source>
</evidence>
<dbReference type="Pfam" id="PF00560">
    <property type="entry name" value="LRR_1"/>
    <property type="match status" value="1"/>
</dbReference>
<dbReference type="PROSITE" id="PS51424">
    <property type="entry name" value="ROC"/>
    <property type="match status" value="1"/>
</dbReference>
<dbReference type="Gene3D" id="1.10.10.2200">
    <property type="match status" value="1"/>
</dbReference>
<dbReference type="SUPFAM" id="SSF52540">
    <property type="entry name" value="P-loop containing nucleoside triphosphate hydrolases"/>
    <property type="match status" value="1"/>
</dbReference>
<gene>
    <name evidence="14" type="ORF">DXZ20_35230</name>
</gene>
<feature type="domain" description="TIR" evidence="12">
    <location>
        <begin position="684"/>
        <end position="824"/>
    </location>
</feature>
<keyword evidence="8" id="KW-0067">ATP-binding</keyword>
<dbReference type="InterPro" id="IPR050216">
    <property type="entry name" value="LRR_domain-containing"/>
</dbReference>
<evidence type="ECO:0000259" key="13">
    <source>
        <dbReference type="PROSITE" id="PS51424"/>
    </source>
</evidence>
<evidence type="ECO:0000256" key="4">
    <source>
        <dbReference type="ARBA" id="ARBA00022679"/>
    </source>
</evidence>
<dbReference type="Pfam" id="PF23598">
    <property type="entry name" value="LRR_14"/>
    <property type="match status" value="1"/>
</dbReference>
<keyword evidence="4" id="KW-0808">Transferase</keyword>
<dbReference type="EMBL" id="QXHD01000004">
    <property type="protein sequence ID" value="NEZ60803.1"/>
    <property type="molecule type" value="Genomic_DNA"/>
</dbReference>
<keyword evidence="5" id="KW-0677">Repeat</keyword>
<evidence type="ECO:0000256" key="3">
    <source>
        <dbReference type="ARBA" id="ARBA00022614"/>
    </source>
</evidence>
<dbReference type="GO" id="GO:0005524">
    <property type="term" value="F:ATP binding"/>
    <property type="evidence" value="ECO:0007669"/>
    <property type="project" value="UniProtKB-KW"/>
</dbReference>
<dbReference type="Gene3D" id="3.30.310.200">
    <property type="match status" value="1"/>
</dbReference>
<reference evidence="14 15" key="1">
    <citation type="journal article" date="2020" name="Microb. Ecol.">
        <title>Ecogenomics of the Marine Benthic Filamentous Cyanobacterium Adonisia.</title>
        <authorList>
            <person name="Walter J.M."/>
            <person name="Coutinho F.H."/>
            <person name="Leomil L."/>
            <person name="Hargreaves P.I."/>
            <person name="Campeao M.E."/>
            <person name="Vieira V.V."/>
            <person name="Silva B.S."/>
            <person name="Fistarol G.O."/>
            <person name="Salomon P.S."/>
            <person name="Sawabe T."/>
            <person name="Mino S."/>
            <person name="Hosokawa M."/>
            <person name="Miyashita H."/>
            <person name="Maruyama F."/>
            <person name="van Verk M.C."/>
            <person name="Dutilh B.E."/>
            <person name="Thompson C.C."/>
            <person name="Thompson F.L."/>
        </authorList>
    </citation>
    <scope>NUCLEOTIDE SEQUENCE [LARGE SCALE GENOMIC DNA]</scope>
    <source>
        <strain evidence="14 15">CCMR0081</strain>
    </source>
</reference>
<evidence type="ECO:0000256" key="10">
    <source>
        <dbReference type="ARBA" id="ARBA00047899"/>
    </source>
</evidence>
<dbReference type="SUPFAM" id="SSF52200">
    <property type="entry name" value="Toll/Interleukin receptor TIR domain"/>
    <property type="match status" value="1"/>
</dbReference>
<keyword evidence="2" id="KW-0723">Serine/threonine-protein kinase</keyword>
<dbReference type="InterPro" id="IPR036388">
    <property type="entry name" value="WH-like_DNA-bd_sf"/>
</dbReference>
<dbReference type="Gene3D" id="3.40.50.10140">
    <property type="entry name" value="Toll/interleukin-1 receptor homology (TIR) domain"/>
    <property type="match status" value="1"/>
</dbReference>
<sequence>MRRQEILKVIREAVRQNAEFLDLRSSKLVELPSEIGQLTNLKKLVLRGNQLSELPPEIGHLINLEILDLRSNRLLELPSEIGQLTNLKKLAASQNQLIELPSEIGQLQNLELLDLRSNKLVDLPPEIGQLTSLTILALNKNQFLELEQIDDLRDLAYLFSYPKELPPEIKQCINNPQEAAQKIPRYYRQILEQETDRLYEAKLLIVGEGGAGKTSLARKIDNESYVLDSTEQSTKGIDIIQWQFPLGNDRDFRVNIWDFGGQEIYHATHQFFLTKRSLYILVADSRKEDTDFFYWLNVVGLLSKSSPIMIVKNEKQDRQREIDERQLRGEFTNLGKVLATNLANNRGLTEIKRAIQQNIATLPHVGVELPKTWVKVRKALEDTPRNHITLEEYLKLCKRNGFTRQEDALQLSEYLHDLGVCLHFQDDDLLRKTVILKPTWGTDAVYKVLDNPKVIANLGKFDRGDLASIWYEKKYSLMRRELLRLMENFKLCYEIPGSHHQYIAPQLLSLNKPQYRWDEVENILLRYTYEFMPKGILTRFIVEMHRWIENQTHVWKTGVVLDKDGAKAEVIELYHRKEIRIRVSGRRRRDLLTTVRHELDKIHSRYERLKSKTLVPCSCETCREKKEPFFYPFDKLQERISNGKNTIECGDPPYLDVSIFSLIDDVNIVRRSSPRDVHSEQSMTRDQIFVSYSHLDQAWLGQFQTLIKPLIRSRMITVWDDTHIQAGSDWRQDINCALASAKVAVLLVSPSFLASDFIADNELPPLLDAAEHHGLTIIWIPISHSLYSETKIEKYQAAHSPNYPLDSLNSAEQNQAWVSICKKIKAAYFA</sequence>
<dbReference type="InterPro" id="IPR032675">
    <property type="entry name" value="LRR_dom_sf"/>
</dbReference>
<dbReference type="InterPro" id="IPR020859">
    <property type="entry name" value="ROC"/>
</dbReference>
<comment type="caution">
    <text evidence="14">The sequence shown here is derived from an EMBL/GenBank/DDBJ whole genome shotgun (WGS) entry which is preliminary data.</text>
</comment>
<dbReference type="RefSeq" id="WP_163703138.1">
    <property type="nucleotide sequence ID" value="NZ_QXHD01000004.1"/>
</dbReference>
<dbReference type="InterPro" id="IPR057263">
    <property type="entry name" value="COR-B"/>
</dbReference>
<evidence type="ECO:0000256" key="5">
    <source>
        <dbReference type="ARBA" id="ARBA00022737"/>
    </source>
</evidence>
<proteinExistence type="predicted"/>
<protein>
    <recommendedName>
        <fullName evidence="1">non-specific serine/threonine protein kinase</fullName>
        <ecNumber evidence="1">2.7.11.1</ecNumber>
    </recommendedName>
</protein>
<dbReference type="SUPFAM" id="SSF52058">
    <property type="entry name" value="L domain-like"/>
    <property type="match status" value="1"/>
</dbReference>
<organism evidence="14 15">
    <name type="scientific">Adonisia turfae CCMR0081</name>
    <dbReference type="NCBI Taxonomy" id="2292702"/>
    <lineage>
        <taxon>Bacteria</taxon>
        <taxon>Bacillati</taxon>
        <taxon>Cyanobacteriota</taxon>
        <taxon>Adonisia</taxon>
        <taxon>Adonisia turfae</taxon>
    </lineage>
</organism>
<dbReference type="InterPro" id="IPR055414">
    <property type="entry name" value="LRR_R13L4/SHOC2-like"/>
</dbReference>
<dbReference type="PANTHER" id="PTHR48051">
    <property type="match status" value="1"/>
</dbReference>
<dbReference type="SMART" id="SM00369">
    <property type="entry name" value="LRR_TYP"/>
    <property type="match status" value="3"/>
</dbReference>
<dbReference type="Gene3D" id="1.10.10.10">
    <property type="entry name" value="Winged helix-like DNA-binding domain superfamily/Winged helix DNA-binding domain"/>
    <property type="match status" value="1"/>
</dbReference>
<comment type="catalytic activity">
    <reaction evidence="10">
        <text>L-threonyl-[protein] + ATP = O-phospho-L-threonyl-[protein] + ADP + H(+)</text>
        <dbReference type="Rhea" id="RHEA:46608"/>
        <dbReference type="Rhea" id="RHEA-COMP:11060"/>
        <dbReference type="Rhea" id="RHEA-COMP:11605"/>
        <dbReference type="ChEBI" id="CHEBI:15378"/>
        <dbReference type="ChEBI" id="CHEBI:30013"/>
        <dbReference type="ChEBI" id="CHEBI:30616"/>
        <dbReference type="ChEBI" id="CHEBI:61977"/>
        <dbReference type="ChEBI" id="CHEBI:456216"/>
        <dbReference type="EC" id="2.7.11.1"/>
    </reaction>
</comment>
<dbReference type="PROSITE" id="PS50104">
    <property type="entry name" value="TIR"/>
    <property type="match status" value="1"/>
</dbReference>
<name>A0A6M0RY31_9CYAN</name>
<dbReference type="Proteomes" id="UP000481033">
    <property type="component" value="Unassembled WGS sequence"/>
</dbReference>
<dbReference type="InterPro" id="IPR035897">
    <property type="entry name" value="Toll_tir_struct_dom_sf"/>
</dbReference>
<feature type="domain" description="Roc" evidence="13">
    <location>
        <begin position="194"/>
        <end position="362"/>
    </location>
</feature>
<dbReference type="InterPro" id="IPR003591">
    <property type="entry name" value="Leu-rich_rpt_typical-subtyp"/>
</dbReference>
<dbReference type="InterPro" id="IPR032171">
    <property type="entry name" value="COR-A"/>
</dbReference>
<keyword evidence="3" id="KW-0433">Leucine-rich repeat</keyword>
<dbReference type="InterPro" id="IPR000157">
    <property type="entry name" value="TIR_dom"/>
</dbReference>
<evidence type="ECO:0000256" key="8">
    <source>
        <dbReference type="ARBA" id="ARBA00022840"/>
    </source>
</evidence>
<dbReference type="InterPro" id="IPR001611">
    <property type="entry name" value="Leu-rich_rpt"/>
</dbReference>
<dbReference type="InterPro" id="IPR027417">
    <property type="entry name" value="P-loop_NTPase"/>
</dbReference>
<dbReference type="Pfam" id="PF25497">
    <property type="entry name" value="COR-B"/>
    <property type="match status" value="1"/>
</dbReference>
<dbReference type="Gene3D" id="3.80.10.10">
    <property type="entry name" value="Ribonuclease Inhibitor"/>
    <property type="match status" value="1"/>
</dbReference>
<keyword evidence="9" id="KW-0342">GTP-binding</keyword>
<dbReference type="Pfam" id="PF16095">
    <property type="entry name" value="COR-A"/>
    <property type="match status" value="1"/>
</dbReference>
<evidence type="ECO:0000313" key="15">
    <source>
        <dbReference type="Proteomes" id="UP000481033"/>
    </source>
</evidence>
<evidence type="ECO:0000256" key="2">
    <source>
        <dbReference type="ARBA" id="ARBA00022527"/>
    </source>
</evidence>
<dbReference type="Pfam" id="PF08477">
    <property type="entry name" value="Roc"/>
    <property type="match status" value="1"/>
</dbReference>
<dbReference type="GO" id="GO:0005737">
    <property type="term" value="C:cytoplasm"/>
    <property type="evidence" value="ECO:0007669"/>
    <property type="project" value="TreeGrafter"/>
</dbReference>
<dbReference type="GO" id="GO:0004674">
    <property type="term" value="F:protein serine/threonine kinase activity"/>
    <property type="evidence" value="ECO:0007669"/>
    <property type="project" value="UniProtKB-KW"/>
</dbReference>
<dbReference type="FunFam" id="3.80.10.10:FF:000383">
    <property type="entry name" value="Leucine-rich repeat receptor protein kinase EMS1"/>
    <property type="match status" value="1"/>
</dbReference>
<evidence type="ECO:0000259" key="12">
    <source>
        <dbReference type="PROSITE" id="PS50104"/>
    </source>
</evidence>
<dbReference type="Gene3D" id="3.40.50.300">
    <property type="entry name" value="P-loop containing nucleotide triphosphate hydrolases"/>
    <property type="match status" value="1"/>
</dbReference>
<evidence type="ECO:0000256" key="7">
    <source>
        <dbReference type="ARBA" id="ARBA00022777"/>
    </source>
</evidence>
<accession>A0A6M0RY31</accession>
<dbReference type="Pfam" id="PF13676">
    <property type="entry name" value="TIR_2"/>
    <property type="match status" value="1"/>
</dbReference>
<dbReference type="EC" id="2.7.11.1" evidence="1"/>
<keyword evidence="6" id="KW-0547">Nucleotide-binding</keyword>
<dbReference type="GO" id="GO:0007165">
    <property type="term" value="P:signal transduction"/>
    <property type="evidence" value="ECO:0007669"/>
    <property type="project" value="InterPro"/>
</dbReference>
<dbReference type="PRINTS" id="PR00449">
    <property type="entry name" value="RASTRNSFRMNG"/>
</dbReference>
<dbReference type="PROSITE" id="PS51450">
    <property type="entry name" value="LRR"/>
    <property type="match status" value="3"/>
</dbReference>